<dbReference type="InterPro" id="IPR023299">
    <property type="entry name" value="ATPase_P-typ_cyto_dom_N"/>
</dbReference>
<feature type="transmembrane region" description="Helical" evidence="10">
    <location>
        <begin position="95"/>
        <end position="113"/>
    </location>
</feature>
<feature type="transmembrane region" description="Helical" evidence="10">
    <location>
        <begin position="198"/>
        <end position="217"/>
    </location>
</feature>
<dbReference type="PROSITE" id="PS01229">
    <property type="entry name" value="COF_2"/>
    <property type="match status" value="1"/>
</dbReference>
<dbReference type="InterPro" id="IPR017969">
    <property type="entry name" value="Heavy-metal-associated_CS"/>
</dbReference>
<dbReference type="InterPro" id="IPR036163">
    <property type="entry name" value="HMA_dom_sf"/>
</dbReference>
<dbReference type="InterPro" id="IPR036412">
    <property type="entry name" value="HAD-like_sf"/>
</dbReference>
<evidence type="ECO:0000256" key="9">
    <source>
        <dbReference type="ARBA" id="ARBA00023136"/>
    </source>
</evidence>
<dbReference type="PRINTS" id="PR00943">
    <property type="entry name" value="CUATPASE"/>
</dbReference>
<feature type="transmembrane region" description="Helical" evidence="10">
    <location>
        <begin position="156"/>
        <end position="178"/>
    </location>
</feature>
<dbReference type="InterPro" id="IPR059000">
    <property type="entry name" value="ATPase_P-type_domA"/>
</dbReference>
<dbReference type="Proteomes" id="UP000292385">
    <property type="component" value="Unassembled WGS sequence"/>
</dbReference>
<dbReference type="PROSITE" id="PS00154">
    <property type="entry name" value="ATPASE_E1_E2"/>
    <property type="match status" value="1"/>
</dbReference>
<dbReference type="SUPFAM" id="SSF81653">
    <property type="entry name" value="Calcium ATPase, transduction domain A"/>
    <property type="match status" value="1"/>
</dbReference>
<dbReference type="EMBL" id="SJJY01000001">
    <property type="protein sequence ID" value="TCC27880.1"/>
    <property type="molecule type" value="Genomic_DNA"/>
</dbReference>
<dbReference type="SFLD" id="SFLDG00002">
    <property type="entry name" value="C1.7:_P-type_atpase_like"/>
    <property type="match status" value="1"/>
</dbReference>
<dbReference type="SUPFAM" id="SSF55008">
    <property type="entry name" value="HMA, heavy metal-associated domain"/>
    <property type="match status" value="1"/>
</dbReference>
<keyword evidence="3 10" id="KW-0812">Transmembrane</keyword>
<comment type="subcellular location">
    <subcellularLocation>
        <location evidence="1">Cell membrane</location>
        <topology evidence="1">Multi-pass membrane protein</topology>
    </subcellularLocation>
</comment>
<keyword evidence="6 10" id="KW-0067">ATP-binding</keyword>
<feature type="transmembrane region" description="Helical" evidence="10">
    <location>
        <begin position="379"/>
        <end position="400"/>
    </location>
</feature>
<dbReference type="PROSITE" id="PS50846">
    <property type="entry name" value="HMA_2"/>
    <property type="match status" value="1"/>
</dbReference>
<evidence type="ECO:0000256" key="7">
    <source>
        <dbReference type="ARBA" id="ARBA00022967"/>
    </source>
</evidence>
<dbReference type="RefSeq" id="WP_131460554.1">
    <property type="nucleotide sequence ID" value="NZ_SJJY01000001.1"/>
</dbReference>
<dbReference type="InterPro" id="IPR023298">
    <property type="entry name" value="ATPase_P-typ_TM_dom_sf"/>
</dbReference>
<evidence type="ECO:0000256" key="4">
    <source>
        <dbReference type="ARBA" id="ARBA00022723"/>
    </source>
</evidence>
<dbReference type="InterPro" id="IPR006121">
    <property type="entry name" value="HMA_dom"/>
</dbReference>
<dbReference type="NCBIfam" id="TIGR01525">
    <property type="entry name" value="ATPase-IB_hvy"/>
    <property type="match status" value="1"/>
</dbReference>
<evidence type="ECO:0000313" key="13">
    <source>
        <dbReference type="Proteomes" id="UP000292385"/>
    </source>
</evidence>
<comment type="similarity">
    <text evidence="2 10">Belongs to the cation transport ATPase (P-type) (TC 3.A.3) family. Type IB subfamily.</text>
</comment>
<feature type="transmembrane region" description="Helical" evidence="10">
    <location>
        <begin position="715"/>
        <end position="733"/>
    </location>
</feature>
<keyword evidence="13" id="KW-1185">Reference proteome</keyword>
<feature type="transmembrane region" description="Helical" evidence="10">
    <location>
        <begin position="351"/>
        <end position="373"/>
    </location>
</feature>
<dbReference type="Gene3D" id="3.40.1110.10">
    <property type="entry name" value="Calcium-transporting ATPase, cytoplasmic domain N"/>
    <property type="match status" value="1"/>
</dbReference>
<keyword evidence="4 10" id="KW-0479">Metal-binding</keyword>
<feature type="transmembrane region" description="Helical" evidence="10">
    <location>
        <begin position="692"/>
        <end position="709"/>
    </location>
</feature>
<dbReference type="InterPro" id="IPR044492">
    <property type="entry name" value="P_typ_ATPase_HD_dom"/>
</dbReference>
<accession>A0ABY2AH66</accession>
<evidence type="ECO:0000313" key="12">
    <source>
        <dbReference type="EMBL" id="TCC27880.1"/>
    </source>
</evidence>
<dbReference type="NCBIfam" id="TIGR01511">
    <property type="entry name" value="ATPase-IB1_Cu"/>
    <property type="match status" value="1"/>
</dbReference>
<evidence type="ECO:0000259" key="11">
    <source>
        <dbReference type="PROSITE" id="PS50846"/>
    </source>
</evidence>
<dbReference type="NCBIfam" id="TIGR01494">
    <property type="entry name" value="ATPase_P-type"/>
    <property type="match status" value="1"/>
</dbReference>
<dbReference type="Gene3D" id="2.70.150.10">
    <property type="entry name" value="Calcium-transporting ATPase, cytoplasmic transduction domain A"/>
    <property type="match status" value="1"/>
</dbReference>
<organism evidence="12 13">
    <name type="scientific">Kribbella speibonae</name>
    <dbReference type="NCBI Taxonomy" id="1572660"/>
    <lineage>
        <taxon>Bacteria</taxon>
        <taxon>Bacillati</taxon>
        <taxon>Actinomycetota</taxon>
        <taxon>Actinomycetes</taxon>
        <taxon>Propionibacteriales</taxon>
        <taxon>Kribbellaceae</taxon>
        <taxon>Kribbella</taxon>
    </lineage>
</organism>
<dbReference type="Pfam" id="PF00403">
    <property type="entry name" value="HMA"/>
    <property type="match status" value="1"/>
</dbReference>
<evidence type="ECO:0000256" key="2">
    <source>
        <dbReference type="ARBA" id="ARBA00006024"/>
    </source>
</evidence>
<dbReference type="PRINTS" id="PR00119">
    <property type="entry name" value="CATATPASE"/>
</dbReference>
<protein>
    <submittedName>
        <fullName evidence="12">Copper-translocating P-type ATPase</fullName>
    </submittedName>
</protein>
<keyword evidence="10" id="KW-1003">Cell membrane</keyword>
<proteinExistence type="inferred from homology"/>
<feature type="transmembrane region" description="Helical" evidence="10">
    <location>
        <begin position="119"/>
        <end position="136"/>
    </location>
</feature>
<dbReference type="PANTHER" id="PTHR43520">
    <property type="entry name" value="ATP7, ISOFORM B"/>
    <property type="match status" value="1"/>
</dbReference>
<dbReference type="Pfam" id="PF00702">
    <property type="entry name" value="Hydrolase"/>
    <property type="match status" value="1"/>
</dbReference>
<dbReference type="InterPro" id="IPR023214">
    <property type="entry name" value="HAD_sf"/>
</dbReference>
<keyword evidence="5 10" id="KW-0547">Nucleotide-binding</keyword>
<reference evidence="12 13" key="1">
    <citation type="submission" date="2019-02" db="EMBL/GenBank/DDBJ databases">
        <title>Kribbella capetownensis sp. nov. and Kribbella speibonae sp. nov., isolated from soil.</title>
        <authorList>
            <person name="Curtis S.M."/>
            <person name="Norton I."/>
            <person name="Everest G.J."/>
            <person name="Meyers P.R."/>
        </authorList>
    </citation>
    <scope>NUCLEOTIDE SEQUENCE [LARGE SCALE GENOMIC DNA]</scope>
    <source>
        <strain evidence="12 13">SK5</strain>
    </source>
</reference>
<keyword evidence="7" id="KW-1278">Translocase</keyword>
<gene>
    <name evidence="12" type="ORF">E0H58_08075</name>
</gene>
<evidence type="ECO:0000256" key="5">
    <source>
        <dbReference type="ARBA" id="ARBA00022741"/>
    </source>
</evidence>
<feature type="domain" description="HMA" evidence="11">
    <location>
        <begin position="8"/>
        <end position="72"/>
    </location>
</feature>
<dbReference type="Gene3D" id="3.30.70.100">
    <property type="match status" value="1"/>
</dbReference>
<dbReference type="SUPFAM" id="SSF56784">
    <property type="entry name" value="HAD-like"/>
    <property type="match status" value="1"/>
</dbReference>
<dbReference type="CDD" id="cd02094">
    <property type="entry name" value="P-type_ATPase_Cu-like"/>
    <property type="match status" value="1"/>
</dbReference>
<dbReference type="InterPro" id="IPR001757">
    <property type="entry name" value="P_typ_ATPase"/>
</dbReference>
<evidence type="ECO:0000256" key="10">
    <source>
        <dbReference type="RuleBase" id="RU362081"/>
    </source>
</evidence>
<dbReference type="SFLD" id="SFLDS00003">
    <property type="entry name" value="Haloacid_Dehalogenase"/>
    <property type="match status" value="1"/>
</dbReference>
<name>A0ABY2AH66_9ACTN</name>
<dbReference type="InterPro" id="IPR008250">
    <property type="entry name" value="ATPase_P-typ_transduc_dom_A_sf"/>
</dbReference>
<evidence type="ECO:0000256" key="1">
    <source>
        <dbReference type="ARBA" id="ARBA00004651"/>
    </source>
</evidence>
<evidence type="ECO:0000256" key="8">
    <source>
        <dbReference type="ARBA" id="ARBA00022989"/>
    </source>
</evidence>
<dbReference type="CDD" id="cd00371">
    <property type="entry name" value="HMA"/>
    <property type="match status" value="1"/>
</dbReference>
<evidence type="ECO:0000256" key="3">
    <source>
        <dbReference type="ARBA" id="ARBA00022692"/>
    </source>
</evidence>
<dbReference type="InterPro" id="IPR018303">
    <property type="entry name" value="ATPase_P-typ_P_site"/>
</dbReference>
<comment type="caution">
    <text evidence="12">The sequence shown here is derived from an EMBL/GenBank/DDBJ whole genome shotgun (WGS) entry which is preliminary data.</text>
</comment>
<dbReference type="SUPFAM" id="SSF81665">
    <property type="entry name" value="Calcium ATPase, transmembrane domain M"/>
    <property type="match status" value="1"/>
</dbReference>
<evidence type="ECO:0000256" key="6">
    <source>
        <dbReference type="ARBA" id="ARBA00022840"/>
    </source>
</evidence>
<dbReference type="PANTHER" id="PTHR43520:SF8">
    <property type="entry name" value="P-TYPE CU(+) TRANSPORTER"/>
    <property type="match status" value="1"/>
</dbReference>
<keyword evidence="8 10" id="KW-1133">Transmembrane helix</keyword>
<keyword evidence="9 10" id="KW-0472">Membrane</keyword>
<dbReference type="Gene3D" id="3.40.50.1000">
    <property type="entry name" value="HAD superfamily/HAD-like"/>
    <property type="match status" value="1"/>
</dbReference>
<dbReference type="Pfam" id="PF00122">
    <property type="entry name" value="E1-E2_ATPase"/>
    <property type="match status" value="1"/>
</dbReference>
<dbReference type="SFLD" id="SFLDF00027">
    <property type="entry name" value="p-type_atpase"/>
    <property type="match status" value="1"/>
</dbReference>
<sequence>MTSTEPGQSVELIIGGMTCASCAARVEKKLNRMDGVTATVNYATEKAKVTYADGISTDDLVATVEKTGYTASLPTPAVETEDDAPDELKPLRERLIASIVLAVPVIAFGMIPALQFESWQWASLTLAFPVVTWAAWPFHKAAWTNLRHGAATMDTLISLGVVSAFFWSLYALFFGSAGEPGMKMPFTLIPSRGSGAEEIYLEVAAGVTTFILAGRYFEARAKRRSGAALRALLELGAKDVAVLRNGTETRIPADQLVVGDEFVVRPGEKIATDGVVVTGSSAVDASMLTGESVPVEVAPGDAVVGATVNAGGRLVVRATRVGADTQLAQMARLVEDAQNGKAAVQRLADKVSGIFVPIVIGLALATLGFWLGNGSPLEVAFTAAVAVLIIACPCALGLATPTALMVGTGRGAQLGILIKGPEVLESTRRVDTVVLDKTGTVTTGRMELVDVLLAPDQDRAEVLRLAGALEHSSEHPIAQAVARAAAAEGQLPEVEDFGNVEGLGVQGIVDGHAVLVGRTRLLEEWSQYLPSELAHAKEHAEAEGSTAVAVGWDGQARAVLVVADTVKPTSVEAIAQLKALGLRPVLLTGDNEAVATKVAGEVGIDEVIAEVLPAGKVDAVKKLQDEGRVVAMVGDGVNDAAALAQADLGLSMGTGTDVAIEASDLTLVRGDLRAAADAIRLSRSTLRTIKGNLFWAFAYNVAALPLAAAGLLNPMLAGAAMAFSSVFVVSNSLRLRRFRPLS</sequence>
<dbReference type="InterPro" id="IPR027256">
    <property type="entry name" value="P-typ_ATPase_IB"/>
</dbReference>
<dbReference type="PROSITE" id="PS01047">
    <property type="entry name" value="HMA_1"/>
    <property type="match status" value="1"/>
</dbReference>